<dbReference type="EMBL" id="JBHPEI010000008">
    <property type="protein sequence ID" value="MFC1799479.1"/>
    <property type="molecule type" value="Genomic_DNA"/>
</dbReference>
<organism evidence="2 3">
    <name type="scientific">Eiseniibacteriota bacterium</name>
    <dbReference type="NCBI Taxonomy" id="2212470"/>
    <lineage>
        <taxon>Bacteria</taxon>
        <taxon>Candidatus Eiseniibacteriota</taxon>
    </lineage>
</organism>
<protein>
    <submittedName>
        <fullName evidence="2">Uncharacterized protein</fullName>
    </submittedName>
</protein>
<comment type="caution">
    <text evidence="2">The sequence shown here is derived from an EMBL/GenBank/DDBJ whole genome shotgun (WGS) entry which is preliminary data.</text>
</comment>
<gene>
    <name evidence="2" type="ORF">ACFL2Z_01005</name>
</gene>
<dbReference type="Proteomes" id="UP001594288">
    <property type="component" value="Unassembled WGS sequence"/>
</dbReference>
<accession>A0ABV6YN33</accession>
<sequence length="76" mass="8851">MDENHAHPAKNRSRRASSAPKPPGEEFLAETLRVWESEAGEQLTLDDAREIRDNMARYIDILQEWSQRDTEIKQSK</sequence>
<evidence type="ECO:0000313" key="3">
    <source>
        <dbReference type="Proteomes" id="UP001594288"/>
    </source>
</evidence>
<proteinExistence type="predicted"/>
<evidence type="ECO:0000256" key="1">
    <source>
        <dbReference type="SAM" id="MobiDB-lite"/>
    </source>
</evidence>
<name>A0ABV6YN33_UNCEI</name>
<evidence type="ECO:0000313" key="2">
    <source>
        <dbReference type="EMBL" id="MFC1799479.1"/>
    </source>
</evidence>
<feature type="region of interest" description="Disordered" evidence="1">
    <location>
        <begin position="1"/>
        <end position="25"/>
    </location>
</feature>
<keyword evidence="3" id="KW-1185">Reference proteome</keyword>
<reference evidence="2 3" key="1">
    <citation type="submission" date="2024-09" db="EMBL/GenBank/DDBJ databases">
        <authorList>
            <person name="D'Angelo T."/>
        </authorList>
    </citation>
    <scope>NUCLEOTIDE SEQUENCE [LARGE SCALE GENOMIC DNA]</scope>
    <source>
        <strain evidence="2">SAG AM-311-F02</strain>
    </source>
</reference>